<name>A0A813JQ40_POLGL</name>
<gene>
    <name evidence="1" type="ORF">PGLA2088_LOCUS23174</name>
</gene>
<proteinExistence type="predicted"/>
<organism evidence="1 2">
    <name type="scientific">Polarella glacialis</name>
    <name type="common">Dinoflagellate</name>
    <dbReference type="NCBI Taxonomy" id="89957"/>
    <lineage>
        <taxon>Eukaryota</taxon>
        <taxon>Sar</taxon>
        <taxon>Alveolata</taxon>
        <taxon>Dinophyceae</taxon>
        <taxon>Suessiales</taxon>
        <taxon>Suessiaceae</taxon>
        <taxon>Polarella</taxon>
    </lineage>
</organism>
<dbReference type="EMBL" id="CAJNNW010026127">
    <property type="protein sequence ID" value="CAE8682909.1"/>
    <property type="molecule type" value="Genomic_DNA"/>
</dbReference>
<accession>A0A813JQ40</accession>
<dbReference type="AlphaFoldDB" id="A0A813JQ40"/>
<comment type="caution">
    <text evidence="1">The sequence shown here is derived from an EMBL/GenBank/DDBJ whole genome shotgun (WGS) entry which is preliminary data.</text>
</comment>
<sequence length="474" mass="50115">MGCWPRNLTPWRIATLLLSAGFVVLAISSPLFYRRHIVKVVLPTKAGRPLEPHFLKLDLNSATNFVPYLPNLGPQQTSRCVGNILAASTWASNLGLKIAASMAECDPASYASSTSLHGNHAGERAPFCARAILSFIPDLSYVTQLIIGADQACRTDVLNHTDCGVAVLDVVQGLVEISRFASQLNISCLPKVVHTFLDGDFTCSESLEGVAWNLDSLGSGISDSMLFCTRPPPYTMPSFNSGACVGEIMSASAYIAAAGLYMSSATNYDCPEALTPEQLADPVEYELAHGKCARDSSAFIRTLSLASAKTASGAQHCGGFNSPCGADVSLSAAGLAGASEAASIMRQFCNPPPGCCKLNTTSFKYKCDCTVKDLASFDKLKLLYNHQCARYMGSMIKLLSSAAASASDAKGHCGGPKTFTKATACASFVSVAAAGFGLIIEAISRQMTSCAMVTSHNTGDDEFACGQDTWFCLR</sequence>
<protein>
    <submittedName>
        <fullName evidence="1">Uncharacterized protein</fullName>
    </submittedName>
</protein>
<reference evidence="1" key="1">
    <citation type="submission" date="2021-02" db="EMBL/GenBank/DDBJ databases">
        <authorList>
            <person name="Dougan E. K."/>
            <person name="Rhodes N."/>
            <person name="Thang M."/>
            <person name="Chan C."/>
        </authorList>
    </citation>
    <scope>NUCLEOTIDE SEQUENCE</scope>
</reference>
<evidence type="ECO:0000313" key="2">
    <source>
        <dbReference type="Proteomes" id="UP000626109"/>
    </source>
</evidence>
<dbReference type="Proteomes" id="UP000626109">
    <property type="component" value="Unassembled WGS sequence"/>
</dbReference>
<evidence type="ECO:0000313" key="1">
    <source>
        <dbReference type="EMBL" id="CAE8682909.1"/>
    </source>
</evidence>